<dbReference type="AlphaFoldDB" id="A0A316AFH9"/>
<dbReference type="EMBL" id="QGDQ01000001">
    <property type="protein sequence ID" value="PWJ56332.1"/>
    <property type="molecule type" value="Genomic_DNA"/>
</dbReference>
<protein>
    <submittedName>
        <fullName evidence="1">Uncharacterized protein (DUF2252 family)</fullName>
    </submittedName>
</protein>
<sequence>MGRSGLVGIETGHLREPGRPGHVVLAQADSAPYGSLRSRPLPRAERYALGKDLRHQVPRSALADWQPAADRRSVVDQIREAHEGRLERLVPVRIGRMAASPYGFLRGTAGLMAADLATLPATGITPVICGDSHIGNVGLYGSPSRELVLDLNDFDEAHPGPWEWDLRRLVASTWVAGRQAGLTEDSCARAVRAAVRGYREHLHELSEQPLLERSWTSFGVDRLASATKDPGLRHEVERAAKRARHRTSDRALPRFTEVVAQEAPDDTPGGAVFTRRIVVEPPLITRPEPDDAPLLAEALDNYLSTLAPHWGRLLGGYTLVDIAHKVVGVGSVGLRAYVALLEGSDSNDVVFLQLKQARRSVVAPFVHGDNAWHKHQGQRVVEYEQALQTTSDPLLGWTTVGERQYYVRQFRNMKGSVVLDGIGANALRDYAGVCAQLLAKGHARTSGASMIAGYLGSSDKADDALATFARRYADQTEADHAELVKAVQRGLLPAERGV</sequence>
<dbReference type="Pfam" id="PF10009">
    <property type="entry name" value="DUF2252"/>
    <property type="match status" value="1"/>
</dbReference>
<gene>
    <name evidence="1" type="ORF">BXY45_101308</name>
</gene>
<comment type="caution">
    <text evidence="1">The sequence shown here is derived from an EMBL/GenBank/DDBJ whole genome shotgun (WGS) entry which is preliminary data.</text>
</comment>
<dbReference type="InterPro" id="IPR018721">
    <property type="entry name" value="DUF2252"/>
</dbReference>
<evidence type="ECO:0000313" key="2">
    <source>
        <dbReference type="Proteomes" id="UP000245469"/>
    </source>
</evidence>
<reference evidence="1 2" key="1">
    <citation type="submission" date="2018-03" db="EMBL/GenBank/DDBJ databases">
        <title>Genomic Encyclopedia of Archaeal and Bacterial Type Strains, Phase II (KMG-II): from individual species to whole genera.</title>
        <authorList>
            <person name="Goeker M."/>
        </authorList>
    </citation>
    <scope>NUCLEOTIDE SEQUENCE [LARGE SCALE GENOMIC DNA]</scope>
    <source>
        <strain evidence="1 2">DSM 44889</strain>
    </source>
</reference>
<evidence type="ECO:0000313" key="1">
    <source>
        <dbReference type="EMBL" id="PWJ56332.1"/>
    </source>
</evidence>
<proteinExistence type="predicted"/>
<dbReference type="SUPFAM" id="SSF56112">
    <property type="entry name" value="Protein kinase-like (PK-like)"/>
    <property type="match status" value="1"/>
</dbReference>
<dbReference type="OrthoDB" id="1491115at2"/>
<accession>A0A316AFH9</accession>
<organism evidence="1 2">
    <name type="scientific">Quadrisphaera granulorum</name>
    <dbReference type="NCBI Taxonomy" id="317664"/>
    <lineage>
        <taxon>Bacteria</taxon>
        <taxon>Bacillati</taxon>
        <taxon>Actinomycetota</taxon>
        <taxon>Actinomycetes</taxon>
        <taxon>Kineosporiales</taxon>
        <taxon>Kineosporiaceae</taxon>
        <taxon>Quadrisphaera</taxon>
    </lineage>
</organism>
<name>A0A316AFH9_9ACTN</name>
<keyword evidence="2" id="KW-1185">Reference proteome</keyword>
<dbReference type="PANTHER" id="PTHR39441:SF1">
    <property type="entry name" value="DUF2252 DOMAIN-CONTAINING PROTEIN"/>
    <property type="match status" value="1"/>
</dbReference>
<dbReference type="PANTHER" id="PTHR39441">
    <property type="entry name" value="DUF2252 DOMAIN-CONTAINING PROTEIN"/>
    <property type="match status" value="1"/>
</dbReference>
<dbReference type="InterPro" id="IPR011009">
    <property type="entry name" value="Kinase-like_dom_sf"/>
</dbReference>
<dbReference type="Proteomes" id="UP000245469">
    <property type="component" value="Unassembled WGS sequence"/>
</dbReference>